<dbReference type="PROSITE" id="PS00079">
    <property type="entry name" value="MULTICOPPER_OXIDASE1"/>
    <property type="match status" value="1"/>
</dbReference>
<dbReference type="InterPro" id="IPR033138">
    <property type="entry name" value="Cu_oxidase_CS"/>
</dbReference>
<dbReference type="InterPro" id="IPR034284">
    <property type="entry name" value="CuRO_1_CopA"/>
</dbReference>
<dbReference type="EMBL" id="WTYD01000002">
    <property type="protein sequence ID" value="MXO54849.1"/>
    <property type="molecule type" value="Genomic_DNA"/>
</dbReference>
<dbReference type="Pfam" id="PF07731">
    <property type="entry name" value="Cu-oxidase_2"/>
    <property type="match status" value="1"/>
</dbReference>
<keyword evidence="9" id="KW-1185">Reference proteome</keyword>
<dbReference type="PROSITE" id="PS51318">
    <property type="entry name" value="TAT"/>
    <property type="match status" value="1"/>
</dbReference>
<dbReference type="NCBIfam" id="TIGR01480">
    <property type="entry name" value="copper_res_A"/>
    <property type="match status" value="1"/>
</dbReference>
<dbReference type="SUPFAM" id="SSF49503">
    <property type="entry name" value="Cupredoxins"/>
    <property type="match status" value="3"/>
</dbReference>
<feature type="domain" description="Plastocyanin-like" evidence="6">
    <location>
        <begin position="459"/>
        <end position="577"/>
    </location>
</feature>
<dbReference type="PANTHER" id="PTHR11709">
    <property type="entry name" value="MULTI-COPPER OXIDASE"/>
    <property type="match status" value="1"/>
</dbReference>
<evidence type="ECO:0000259" key="5">
    <source>
        <dbReference type="Pfam" id="PF00394"/>
    </source>
</evidence>
<evidence type="ECO:0000256" key="3">
    <source>
        <dbReference type="ARBA" id="ARBA00023008"/>
    </source>
</evidence>
<keyword evidence="3" id="KW-0186">Copper</keyword>
<feature type="domain" description="Plastocyanin-like" evidence="7">
    <location>
        <begin position="67"/>
        <end position="166"/>
    </location>
</feature>
<dbReference type="OrthoDB" id="9757546at2"/>
<dbReference type="InterPro" id="IPR006311">
    <property type="entry name" value="TAT_signal"/>
</dbReference>
<name>A0A844YBP8_9SPHN</name>
<gene>
    <name evidence="8" type="ORF">GRI47_12650</name>
</gene>
<accession>A0A844YBP8</accession>
<dbReference type="InterPro" id="IPR011707">
    <property type="entry name" value="Cu-oxidase-like_N"/>
</dbReference>
<dbReference type="InterPro" id="IPR011706">
    <property type="entry name" value="Cu-oxidase_C"/>
</dbReference>
<evidence type="ECO:0000259" key="6">
    <source>
        <dbReference type="Pfam" id="PF07731"/>
    </source>
</evidence>
<feature type="domain" description="Plastocyanin-like" evidence="5">
    <location>
        <begin position="239"/>
        <end position="341"/>
    </location>
</feature>
<dbReference type="GO" id="GO:0042597">
    <property type="term" value="C:periplasmic space"/>
    <property type="evidence" value="ECO:0007669"/>
    <property type="project" value="InterPro"/>
</dbReference>
<dbReference type="CDD" id="cd13896">
    <property type="entry name" value="CuRO_3_CopA"/>
    <property type="match status" value="1"/>
</dbReference>
<dbReference type="InterPro" id="IPR001117">
    <property type="entry name" value="Cu-oxidase_2nd"/>
</dbReference>
<feature type="region of interest" description="Disordered" evidence="4">
    <location>
        <begin position="376"/>
        <end position="406"/>
    </location>
</feature>
<evidence type="ECO:0000313" key="9">
    <source>
        <dbReference type="Proteomes" id="UP000430272"/>
    </source>
</evidence>
<evidence type="ECO:0000256" key="2">
    <source>
        <dbReference type="ARBA" id="ARBA00023002"/>
    </source>
</evidence>
<organism evidence="8 9">
    <name type="scientific">Qipengyuania pelagi</name>
    <dbReference type="NCBI Taxonomy" id="994320"/>
    <lineage>
        <taxon>Bacteria</taxon>
        <taxon>Pseudomonadati</taxon>
        <taxon>Pseudomonadota</taxon>
        <taxon>Alphaproteobacteria</taxon>
        <taxon>Sphingomonadales</taxon>
        <taxon>Erythrobacteraceae</taxon>
        <taxon>Qipengyuania</taxon>
    </lineage>
</organism>
<evidence type="ECO:0000256" key="4">
    <source>
        <dbReference type="SAM" id="MobiDB-lite"/>
    </source>
</evidence>
<dbReference type="PANTHER" id="PTHR11709:SF394">
    <property type="entry name" value="FI03373P-RELATED"/>
    <property type="match status" value="1"/>
</dbReference>
<dbReference type="InterPro" id="IPR045087">
    <property type="entry name" value="Cu-oxidase_fam"/>
</dbReference>
<dbReference type="GO" id="GO:0016491">
    <property type="term" value="F:oxidoreductase activity"/>
    <property type="evidence" value="ECO:0007669"/>
    <property type="project" value="UniProtKB-KW"/>
</dbReference>
<keyword evidence="1" id="KW-0479">Metal-binding</keyword>
<proteinExistence type="predicted"/>
<dbReference type="CDD" id="cd13848">
    <property type="entry name" value="CuRO_1_CopA"/>
    <property type="match status" value="1"/>
</dbReference>
<dbReference type="Pfam" id="PF07732">
    <property type="entry name" value="Cu-oxidase_3"/>
    <property type="match status" value="1"/>
</dbReference>
<dbReference type="AlphaFoldDB" id="A0A844YBP8"/>
<sequence>MITVNRRKLLGAGATGMGLLGLAGAVPAWARGGDLLSGVARKGFDEVSGSNIDLTVARSAFSTGNRRGGAIAVNGSIPGPLLRLREGTTVRLNVHNQLEEDTSIHWHGLLVPFQLDGVPGVSFPGVKPGETFTAEFPVRQSGTYWWHSHSGLQEQAGHYGPIVVDPAGPDPVQADREYIVVLSEFSETDPNVLYDKLKKSADYFNYEQPTWTDDYPLSGAQRRNWARMRMSPVDILDITGSTFTYLINGHGPADNLEFNFQPGERVRLRFINSGAATYFNIRIPGLPMTVVQADGQNVEPVEVDEFQIGIAETYDVIVTPGNDAAYTMVAESMDRSGMGVATLASAPGARAAIPPLRDPPLLTMADMGMGGMAGMAGMGGGSESMPGNSSGQGAARPGMRDTSRLPADVEVGPGLAMVSANPVDRTGDPGVGLSDVPHRTLNYRKLRALTPNADRRIPSRRMELHLTSNMERYMWSFDGKKFSAVSDDPIRFAYNERVRVKLINDTMMTHPIHLHGHFFELVNGAPADRQPLKHTVNVQPGGSVEFDLTADEPGDWAFHCHILYHLVAGMFQIVTVANPAGDEA</sequence>
<dbReference type="InterPro" id="IPR006376">
    <property type="entry name" value="Cu-R_CopA"/>
</dbReference>
<comment type="caution">
    <text evidence="8">The sequence shown here is derived from an EMBL/GenBank/DDBJ whole genome shotgun (WGS) entry which is preliminary data.</text>
</comment>
<evidence type="ECO:0000259" key="7">
    <source>
        <dbReference type="Pfam" id="PF07732"/>
    </source>
</evidence>
<evidence type="ECO:0000256" key="1">
    <source>
        <dbReference type="ARBA" id="ARBA00022723"/>
    </source>
</evidence>
<dbReference type="PROSITE" id="PS00080">
    <property type="entry name" value="MULTICOPPER_OXIDASE2"/>
    <property type="match status" value="1"/>
</dbReference>
<dbReference type="CDD" id="cd13874">
    <property type="entry name" value="CuRO_2_CopA"/>
    <property type="match status" value="1"/>
</dbReference>
<evidence type="ECO:0000313" key="8">
    <source>
        <dbReference type="EMBL" id="MXO54849.1"/>
    </source>
</evidence>
<keyword evidence="2" id="KW-0560">Oxidoreductase</keyword>
<reference evidence="8 9" key="1">
    <citation type="submission" date="2019-12" db="EMBL/GenBank/DDBJ databases">
        <title>Genomic-based taxomic classification of the family Erythrobacteraceae.</title>
        <authorList>
            <person name="Xu L."/>
        </authorList>
    </citation>
    <scope>NUCLEOTIDE SEQUENCE [LARGE SCALE GENOMIC DNA]</scope>
    <source>
        <strain evidence="8 9">JCM 17468</strain>
    </source>
</reference>
<dbReference type="InterPro" id="IPR008972">
    <property type="entry name" value="Cupredoxin"/>
</dbReference>
<dbReference type="Gene3D" id="2.60.40.420">
    <property type="entry name" value="Cupredoxins - blue copper proteins"/>
    <property type="match status" value="3"/>
</dbReference>
<dbReference type="Proteomes" id="UP000430272">
    <property type="component" value="Unassembled WGS sequence"/>
</dbReference>
<dbReference type="RefSeq" id="WP_054527110.1">
    <property type="nucleotide sequence ID" value="NZ_BAABDV010000001.1"/>
</dbReference>
<dbReference type="GO" id="GO:0005507">
    <property type="term" value="F:copper ion binding"/>
    <property type="evidence" value="ECO:0007669"/>
    <property type="project" value="InterPro"/>
</dbReference>
<dbReference type="InterPro" id="IPR034282">
    <property type="entry name" value="CuRO_2_CopA"/>
</dbReference>
<protein>
    <submittedName>
        <fullName evidence="8">Copper resistance system multicopper oxidase</fullName>
    </submittedName>
</protein>
<dbReference type="Pfam" id="PF00394">
    <property type="entry name" value="Cu-oxidase"/>
    <property type="match status" value="1"/>
</dbReference>
<dbReference type="InterPro" id="IPR034279">
    <property type="entry name" value="CuRO_3_CopA"/>
</dbReference>
<dbReference type="InterPro" id="IPR002355">
    <property type="entry name" value="Cu_oxidase_Cu_BS"/>
</dbReference>